<proteinExistence type="inferred from homology"/>
<dbReference type="PANTHER" id="PTHR10961">
    <property type="entry name" value="PEROXISOMAL SARCOSINE OXIDASE"/>
    <property type="match status" value="1"/>
</dbReference>
<feature type="domain" description="FAD dependent oxidoreductase" evidence="6">
    <location>
        <begin position="87"/>
        <end position="326"/>
    </location>
</feature>
<dbReference type="Pfam" id="PF01266">
    <property type="entry name" value="DAO"/>
    <property type="match status" value="1"/>
</dbReference>
<dbReference type="Proteomes" id="UP000559027">
    <property type="component" value="Unassembled WGS sequence"/>
</dbReference>
<keyword evidence="3" id="KW-0285">Flavoprotein</keyword>
<evidence type="ECO:0000256" key="4">
    <source>
        <dbReference type="ARBA" id="ARBA00022827"/>
    </source>
</evidence>
<protein>
    <recommendedName>
        <fullName evidence="6">FAD dependent oxidoreductase domain-containing protein</fullName>
    </recommendedName>
</protein>
<dbReference type="Gene3D" id="3.30.9.10">
    <property type="entry name" value="D-Amino Acid Oxidase, subunit A, domain 2"/>
    <property type="match status" value="1"/>
</dbReference>
<accession>A0A8H5D782</accession>
<dbReference type="OrthoDB" id="2219495at2759"/>
<evidence type="ECO:0000313" key="8">
    <source>
        <dbReference type="Proteomes" id="UP000559027"/>
    </source>
</evidence>
<dbReference type="InterPro" id="IPR036188">
    <property type="entry name" value="FAD/NAD-bd_sf"/>
</dbReference>
<name>A0A8H5D782_9AGAR</name>
<evidence type="ECO:0000313" key="7">
    <source>
        <dbReference type="EMBL" id="KAF5354859.1"/>
    </source>
</evidence>
<keyword evidence="8" id="KW-1185">Reference proteome</keyword>
<keyword evidence="5" id="KW-0560">Oxidoreductase</keyword>
<dbReference type="AlphaFoldDB" id="A0A8H5D782"/>
<sequence>MRSGVLVLGYDNSAVDKPEEQGVKGKDYGGDDVVPATGPSSYTDESFLNDLELGCSLVLLPDPASIRSAFPTGVPVGSFEEDGSNSSHRTGYLNRDGGWADAGQGVSILLSKIQELGAKVQSGKSVSSIQQHDGEATGVLCGDGTVYDAELVVIATGSWSPSAFPDLGLQEACLATGQCVAMMQLTEEEAGLYKDCPVILDFASGFYAFPPTAKSVLKVAIHGPGFTHTAVNSNLSTPRTITSDPDNGLAIPKHILQELRKGLREVYPDLAKKPFSATRLCWYNDSPDGDWVISRHPIVDNLILATAGSGHAYKFLPVIGRLVADLVEGTLEPTLVKKFAADRVHGRVDSSRSGAPTELDLSQLCSPEDLNLPNRD</sequence>
<comment type="cofactor">
    <cofactor evidence="1">
        <name>FAD</name>
        <dbReference type="ChEBI" id="CHEBI:57692"/>
    </cofactor>
</comment>
<dbReference type="GO" id="GO:0004657">
    <property type="term" value="F:proline dehydrogenase activity"/>
    <property type="evidence" value="ECO:0007669"/>
    <property type="project" value="TreeGrafter"/>
</dbReference>
<dbReference type="EMBL" id="JAACJO010000008">
    <property type="protein sequence ID" value="KAF5354859.1"/>
    <property type="molecule type" value="Genomic_DNA"/>
</dbReference>
<dbReference type="GO" id="GO:0050031">
    <property type="term" value="F:L-pipecolate oxidase activity"/>
    <property type="evidence" value="ECO:0007669"/>
    <property type="project" value="TreeGrafter"/>
</dbReference>
<dbReference type="GO" id="GO:0008115">
    <property type="term" value="F:sarcosine oxidase activity"/>
    <property type="evidence" value="ECO:0007669"/>
    <property type="project" value="TreeGrafter"/>
</dbReference>
<evidence type="ECO:0000256" key="3">
    <source>
        <dbReference type="ARBA" id="ARBA00022630"/>
    </source>
</evidence>
<evidence type="ECO:0000259" key="6">
    <source>
        <dbReference type="Pfam" id="PF01266"/>
    </source>
</evidence>
<dbReference type="GO" id="GO:0050660">
    <property type="term" value="F:flavin adenine dinucleotide binding"/>
    <property type="evidence" value="ECO:0007669"/>
    <property type="project" value="InterPro"/>
</dbReference>
<evidence type="ECO:0000256" key="5">
    <source>
        <dbReference type="ARBA" id="ARBA00023002"/>
    </source>
</evidence>
<keyword evidence="4" id="KW-0274">FAD</keyword>
<reference evidence="7 8" key="1">
    <citation type="journal article" date="2020" name="ISME J.">
        <title>Uncovering the hidden diversity of litter-decomposition mechanisms in mushroom-forming fungi.</title>
        <authorList>
            <person name="Floudas D."/>
            <person name="Bentzer J."/>
            <person name="Ahren D."/>
            <person name="Johansson T."/>
            <person name="Persson P."/>
            <person name="Tunlid A."/>
        </authorList>
    </citation>
    <scope>NUCLEOTIDE SEQUENCE [LARGE SCALE GENOMIC DNA]</scope>
    <source>
        <strain evidence="7 8">CBS 146.42</strain>
    </source>
</reference>
<dbReference type="PANTHER" id="PTHR10961:SF46">
    <property type="entry name" value="PEROXISOMAL SARCOSINE OXIDASE"/>
    <property type="match status" value="1"/>
</dbReference>
<organism evidence="7 8">
    <name type="scientific">Leucocoprinus leucothites</name>
    <dbReference type="NCBI Taxonomy" id="201217"/>
    <lineage>
        <taxon>Eukaryota</taxon>
        <taxon>Fungi</taxon>
        <taxon>Dikarya</taxon>
        <taxon>Basidiomycota</taxon>
        <taxon>Agaricomycotina</taxon>
        <taxon>Agaricomycetes</taxon>
        <taxon>Agaricomycetidae</taxon>
        <taxon>Agaricales</taxon>
        <taxon>Agaricineae</taxon>
        <taxon>Agaricaceae</taxon>
        <taxon>Leucocoprinus</taxon>
    </lineage>
</organism>
<dbReference type="InterPro" id="IPR006076">
    <property type="entry name" value="FAD-dep_OxRdtase"/>
</dbReference>
<dbReference type="SUPFAM" id="SSF51905">
    <property type="entry name" value="FAD/NAD(P)-binding domain"/>
    <property type="match status" value="1"/>
</dbReference>
<dbReference type="Gene3D" id="3.50.50.60">
    <property type="entry name" value="FAD/NAD(P)-binding domain"/>
    <property type="match status" value="1"/>
</dbReference>
<evidence type="ECO:0000256" key="1">
    <source>
        <dbReference type="ARBA" id="ARBA00001974"/>
    </source>
</evidence>
<gene>
    <name evidence="7" type="ORF">D9756_005444</name>
</gene>
<evidence type="ECO:0000256" key="2">
    <source>
        <dbReference type="ARBA" id="ARBA00010989"/>
    </source>
</evidence>
<comment type="similarity">
    <text evidence="2">Belongs to the MSOX/MTOX family.</text>
</comment>
<dbReference type="SUPFAM" id="SSF54373">
    <property type="entry name" value="FAD-linked reductases, C-terminal domain"/>
    <property type="match status" value="1"/>
</dbReference>
<dbReference type="InterPro" id="IPR045170">
    <property type="entry name" value="MTOX"/>
</dbReference>
<comment type="caution">
    <text evidence="7">The sequence shown here is derived from an EMBL/GenBank/DDBJ whole genome shotgun (WGS) entry which is preliminary data.</text>
</comment>